<proteinExistence type="predicted"/>
<dbReference type="Pfam" id="PF13687">
    <property type="entry name" value="DUF4153"/>
    <property type="match status" value="1"/>
</dbReference>
<feature type="transmembrane region" description="Helical" evidence="1">
    <location>
        <begin position="142"/>
        <end position="169"/>
    </location>
</feature>
<name>A0A7W9AKP5_9SPHN</name>
<evidence type="ECO:0000313" key="3">
    <source>
        <dbReference type="Proteomes" id="UP000549617"/>
    </source>
</evidence>
<feature type="transmembrane region" description="Helical" evidence="1">
    <location>
        <begin position="181"/>
        <end position="199"/>
    </location>
</feature>
<feature type="transmembrane region" description="Helical" evidence="1">
    <location>
        <begin position="351"/>
        <end position="371"/>
    </location>
</feature>
<keyword evidence="1" id="KW-0472">Membrane</keyword>
<evidence type="ECO:0000313" key="2">
    <source>
        <dbReference type="EMBL" id="MBB5687458.1"/>
    </source>
</evidence>
<dbReference type="Proteomes" id="UP000549617">
    <property type="component" value="Unassembled WGS sequence"/>
</dbReference>
<feature type="transmembrane region" description="Helical" evidence="1">
    <location>
        <begin position="16"/>
        <end position="33"/>
    </location>
</feature>
<keyword evidence="1" id="KW-0812">Transmembrane</keyword>
<gene>
    <name evidence="2" type="ORF">FHS49_003486</name>
</gene>
<feature type="transmembrane region" description="Helical" evidence="1">
    <location>
        <begin position="71"/>
        <end position="90"/>
    </location>
</feature>
<sequence length="596" mass="64304">MADAHNDEPAWPQRPWVLAAIGAAAGLSIHFILGENSFGHTTSALDIAFAALIGSLAILVAFTLERARWTWSLTFSGVAAVVIALIFYWNGAPDDWRTAENWRALSGLLAVAIAAPLFQTARDAGARRFAYVEVHGHAWTNVVMWFASWVFVGIVFLLAFLLAALFSLIKIKLLSDALNEQWFIMTLIGASLAAAVGVFRERDRIVRLLLNVVVAVLGVLAPVLAAGLILFLLSLPFTGLSALWEATRSTTPILLSCVVGALILANAVIGRSDDEESRFPPLRWGALGLAIAMLPLAIIAAISTGSRIAQYGFTPERLWAVVFVTVALAYGAAYLIAVLRRRTAWAPAARRLNLGLGFGLCGLALFLALPITSFNAISTRDQVARLESGQVSPEKFDWAALRFQFGDPGKAAAERLAKSGNAAIRLAAANSLKASDRWDMEARQREARAVDSLDQRLKIVPAGAILPDALRRKLVDWEVCDASGACVVMFDAAKNEAITVRRNCDPESIRAETVPGDGAKSIARVSQMSENCDPKVVKLTLIGAEWTTDRLGLDAEARKVWANAVSAAIEKGDVEVRTVQRRQIFIGGKPAGEVFE</sequence>
<feature type="transmembrane region" description="Helical" evidence="1">
    <location>
        <begin position="253"/>
        <end position="270"/>
    </location>
</feature>
<reference evidence="2 3" key="1">
    <citation type="submission" date="2020-08" db="EMBL/GenBank/DDBJ databases">
        <title>Genomic Encyclopedia of Type Strains, Phase IV (KMG-IV): sequencing the most valuable type-strain genomes for metagenomic binning, comparative biology and taxonomic classification.</title>
        <authorList>
            <person name="Goeker M."/>
        </authorList>
    </citation>
    <scope>NUCLEOTIDE SEQUENCE [LARGE SCALE GENOMIC DNA]</scope>
    <source>
        <strain evidence="2 3">DSM 25079</strain>
    </source>
</reference>
<dbReference type="EMBL" id="JACIJC010000005">
    <property type="protein sequence ID" value="MBB5687458.1"/>
    <property type="molecule type" value="Genomic_DNA"/>
</dbReference>
<feature type="transmembrane region" description="Helical" evidence="1">
    <location>
        <begin position="282"/>
        <end position="306"/>
    </location>
</feature>
<dbReference type="AlphaFoldDB" id="A0A7W9AKP5"/>
<comment type="caution">
    <text evidence="2">The sequence shown here is derived from an EMBL/GenBank/DDBJ whole genome shotgun (WGS) entry which is preliminary data.</text>
</comment>
<dbReference type="RefSeq" id="WP_184020985.1">
    <property type="nucleotide sequence ID" value="NZ_JACIJC010000005.1"/>
</dbReference>
<protein>
    <submittedName>
        <fullName evidence="2">Drug/metabolite transporter (DMT)-like permease</fullName>
    </submittedName>
</protein>
<feature type="transmembrane region" description="Helical" evidence="1">
    <location>
        <begin position="318"/>
        <end position="339"/>
    </location>
</feature>
<feature type="transmembrane region" description="Helical" evidence="1">
    <location>
        <begin position="208"/>
        <end position="233"/>
    </location>
</feature>
<feature type="transmembrane region" description="Helical" evidence="1">
    <location>
        <begin position="45"/>
        <end position="64"/>
    </location>
</feature>
<keyword evidence="1" id="KW-1133">Transmembrane helix</keyword>
<evidence type="ECO:0000256" key="1">
    <source>
        <dbReference type="SAM" id="Phobius"/>
    </source>
</evidence>
<keyword evidence="3" id="KW-1185">Reference proteome</keyword>
<dbReference type="InterPro" id="IPR025291">
    <property type="entry name" value="DUF4153"/>
</dbReference>
<organism evidence="2 3">
    <name type="scientific">Sphingobium boeckii</name>
    <dbReference type="NCBI Taxonomy" id="1082345"/>
    <lineage>
        <taxon>Bacteria</taxon>
        <taxon>Pseudomonadati</taxon>
        <taxon>Pseudomonadota</taxon>
        <taxon>Alphaproteobacteria</taxon>
        <taxon>Sphingomonadales</taxon>
        <taxon>Sphingomonadaceae</taxon>
        <taxon>Sphingobium</taxon>
    </lineage>
</organism>
<accession>A0A7W9AKP5</accession>